<dbReference type="GO" id="GO:0005344">
    <property type="term" value="F:oxygen carrier activity"/>
    <property type="evidence" value="ECO:0007669"/>
    <property type="project" value="InterPro"/>
</dbReference>
<accession>F8L083</accession>
<evidence type="ECO:0000313" key="7">
    <source>
        <dbReference type="Proteomes" id="UP000000495"/>
    </source>
</evidence>
<dbReference type="InterPro" id="IPR012292">
    <property type="entry name" value="Globin/Proto"/>
</dbReference>
<keyword evidence="4" id="KW-0408">Iron</keyword>
<evidence type="ECO:0000313" key="6">
    <source>
        <dbReference type="EMBL" id="CCB86613.1"/>
    </source>
</evidence>
<keyword evidence="2" id="KW-0349">Heme</keyword>
<proteinExistence type="inferred from homology"/>
<comment type="similarity">
    <text evidence="5">Belongs to the truncated hemoglobin family. Group II subfamily.</text>
</comment>
<evidence type="ECO:0000256" key="5">
    <source>
        <dbReference type="ARBA" id="ARBA00034496"/>
    </source>
</evidence>
<dbReference type="PANTHER" id="PTHR47366:SF1">
    <property type="entry name" value="TWO-ON-TWO HEMOGLOBIN-3"/>
    <property type="match status" value="1"/>
</dbReference>
<sequence length="157" mass="18444">MILRSNSKIGSIMTHSHPYIPPEGPPQDIRLNPEIYTKMGQECIFKMLEDFYAELEKSSIRPLFPENMQEASKKSAAFFVFLLGGPPLYQQMYGAPMMRKRHLPFAIDEQARQVWLNCFKKILINAEDKYHFPPEHLFSFVHFLEKFSGWMVNKKEN</sequence>
<evidence type="ECO:0000256" key="4">
    <source>
        <dbReference type="ARBA" id="ARBA00023004"/>
    </source>
</evidence>
<evidence type="ECO:0000256" key="2">
    <source>
        <dbReference type="ARBA" id="ARBA00022617"/>
    </source>
</evidence>
<dbReference type="Gene3D" id="1.10.490.10">
    <property type="entry name" value="Globins"/>
    <property type="match status" value="1"/>
</dbReference>
<keyword evidence="7" id="KW-1185">Reference proteome</keyword>
<protein>
    <submittedName>
        <fullName evidence="6">Group 2 truncated hemoglobin yjbI</fullName>
    </submittedName>
</protein>
<evidence type="ECO:0000256" key="1">
    <source>
        <dbReference type="ARBA" id="ARBA00022448"/>
    </source>
</evidence>
<dbReference type="EMBL" id="FR872580">
    <property type="protein sequence ID" value="CCB86613.1"/>
    <property type="molecule type" value="Genomic_DNA"/>
</dbReference>
<dbReference type="InterPro" id="IPR044203">
    <property type="entry name" value="GlbO/GLB3-like"/>
</dbReference>
<dbReference type="STRING" id="765952.PUV_16630"/>
<keyword evidence="1" id="KW-0813">Transport</keyword>
<dbReference type="Pfam" id="PF01152">
    <property type="entry name" value="Bac_globin"/>
    <property type="match status" value="1"/>
</dbReference>
<dbReference type="GO" id="GO:0046872">
    <property type="term" value="F:metal ion binding"/>
    <property type="evidence" value="ECO:0007669"/>
    <property type="project" value="UniProtKB-KW"/>
</dbReference>
<dbReference type="Proteomes" id="UP000000495">
    <property type="component" value="Chromosome"/>
</dbReference>
<keyword evidence="3" id="KW-0479">Metal-binding</keyword>
<dbReference type="GO" id="GO:0019825">
    <property type="term" value="F:oxygen binding"/>
    <property type="evidence" value="ECO:0007669"/>
    <property type="project" value="InterPro"/>
</dbReference>
<dbReference type="eggNOG" id="COG2346">
    <property type="taxonomic scope" value="Bacteria"/>
</dbReference>
<organism evidence="6 7">
    <name type="scientific">Parachlamydia acanthamoebae (strain UV7)</name>
    <dbReference type="NCBI Taxonomy" id="765952"/>
    <lineage>
        <taxon>Bacteria</taxon>
        <taxon>Pseudomonadati</taxon>
        <taxon>Chlamydiota</taxon>
        <taxon>Chlamydiia</taxon>
        <taxon>Parachlamydiales</taxon>
        <taxon>Parachlamydiaceae</taxon>
        <taxon>Parachlamydia</taxon>
    </lineage>
</organism>
<gene>
    <name evidence="6" type="primary">yjbI</name>
    <name evidence="6" type="ordered locus">PUV_16630</name>
</gene>
<dbReference type="HOGENOM" id="CLU_103526_4_0_0"/>
<dbReference type="InterPro" id="IPR001486">
    <property type="entry name" value="Hemoglobin_trunc"/>
</dbReference>
<reference key="1">
    <citation type="journal article" date="2011" name="Mol. Biol. Evol.">
        <title>Unity in variety -- the pan-genome of the Chlamydiae.</title>
        <authorList>
            <person name="Collingro A."/>
            <person name="Tischler P."/>
            <person name="Weinmaier T."/>
            <person name="Penz T."/>
            <person name="Heinz E."/>
            <person name="Brunham R.C."/>
            <person name="Read T.D."/>
            <person name="Bavoil P.M."/>
            <person name="Sachse K."/>
            <person name="Kahane S."/>
            <person name="Friedman M.G."/>
            <person name="Rattei T."/>
            <person name="Myers G.S.A."/>
            <person name="Horn M."/>
        </authorList>
    </citation>
    <scope>NUCLEOTIDE SEQUENCE</scope>
    <source>
        <strain>UV7</strain>
    </source>
</reference>
<reference evidence="6 7" key="2">
    <citation type="journal article" date="2011" name="Mol. Biol. Evol.">
        <title>Unity in variety--the pan-genome of the Chlamydiae.</title>
        <authorList>
            <person name="Collingro A."/>
            <person name="Tischler P."/>
            <person name="Weinmaier T."/>
            <person name="Penz T."/>
            <person name="Heinz E."/>
            <person name="Brunham R.C."/>
            <person name="Read T.D."/>
            <person name="Bavoil P.M."/>
            <person name="Sachse K."/>
            <person name="Kahane S."/>
            <person name="Friedman M.G."/>
            <person name="Rattei T."/>
            <person name="Myers G.S."/>
            <person name="Horn M."/>
        </authorList>
    </citation>
    <scope>NUCLEOTIDE SEQUENCE [LARGE SCALE GENOMIC DNA]</scope>
    <source>
        <strain evidence="7">UV7</strain>
    </source>
</reference>
<dbReference type="AlphaFoldDB" id="F8L083"/>
<name>F8L083_PARAV</name>
<dbReference type="SUPFAM" id="SSF46458">
    <property type="entry name" value="Globin-like"/>
    <property type="match status" value="1"/>
</dbReference>
<dbReference type="InterPro" id="IPR009050">
    <property type="entry name" value="Globin-like_sf"/>
</dbReference>
<dbReference type="OrthoDB" id="9790913at2"/>
<dbReference type="PANTHER" id="PTHR47366">
    <property type="entry name" value="TWO-ON-TWO HEMOGLOBIN-3"/>
    <property type="match status" value="1"/>
</dbReference>
<dbReference type="KEGG" id="puv:PUV_16630"/>
<evidence type="ECO:0000256" key="3">
    <source>
        <dbReference type="ARBA" id="ARBA00022723"/>
    </source>
</evidence>
<dbReference type="GO" id="GO:0020037">
    <property type="term" value="F:heme binding"/>
    <property type="evidence" value="ECO:0007669"/>
    <property type="project" value="InterPro"/>
</dbReference>